<dbReference type="EMBL" id="JBHSHC010000116">
    <property type="protein sequence ID" value="MFC4769063.1"/>
    <property type="molecule type" value="Genomic_DNA"/>
</dbReference>
<name>A0ABV9Q5D6_9BACL</name>
<organism evidence="3 4">
    <name type="scientific">Effusibacillus consociatus</name>
    <dbReference type="NCBI Taxonomy" id="1117041"/>
    <lineage>
        <taxon>Bacteria</taxon>
        <taxon>Bacillati</taxon>
        <taxon>Bacillota</taxon>
        <taxon>Bacilli</taxon>
        <taxon>Bacillales</taxon>
        <taxon>Alicyclobacillaceae</taxon>
        <taxon>Effusibacillus</taxon>
    </lineage>
</organism>
<dbReference type="Proteomes" id="UP001596002">
    <property type="component" value="Unassembled WGS sequence"/>
</dbReference>
<comment type="caution">
    <text evidence="3">The sequence shown here is derived from an EMBL/GenBank/DDBJ whole genome shotgun (WGS) entry which is preliminary data.</text>
</comment>
<sequence>MKLSRAKRRERQHMNVLLGVMTIALPSKDDPLSLTDSYVPSATWRYFHLAGLRHGVKVIFFYPEDVDFEKERVHAWSCTSRDAKSGWKRRDYRFPDVVYENVALQSLRRTGALDVKRRFANLGIPTFNPALFQKSTMSSILKRNPEIADHLPKTVTVHRVEDILALLSKTKCVYLKPVRGSGGKGVIELSVNRRVVRVRAQRFFNNQPVDRTFPLEKLVEFLNRLICSERYIAQEGLKLLTREGRKIDFRFQLNRDETGEWQLVAIRPKLGPIGSVVSNLHSGGIEGDFDEIVDWAANEGYSFPDEDDLIHLAIETAKEFTRYRPNLSHIGIDIAVDVNGRFFVLDVNPRPGRNILTRPMIAASVDCITGFAKYLYKKSRKKSRPH</sequence>
<evidence type="ECO:0000313" key="4">
    <source>
        <dbReference type="Proteomes" id="UP001596002"/>
    </source>
</evidence>
<proteinExistence type="predicted"/>
<keyword evidence="1" id="KW-0067">ATP-binding</keyword>
<reference evidence="4" key="1">
    <citation type="journal article" date="2019" name="Int. J. Syst. Evol. Microbiol.">
        <title>The Global Catalogue of Microorganisms (GCM) 10K type strain sequencing project: providing services to taxonomists for standard genome sequencing and annotation.</title>
        <authorList>
            <consortium name="The Broad Institute Genomics Platform"/>
            <consortium name="The Broad Institute Genome Sequencing Center for Infectious Disease"/>
            <person name="Wu L."/>
            <person name="Ma J."/>
        </authorList>
    </citation>
    <scope>NUCLEOTIDE SEQUENCE [LARGE SCALE GENOMIC DNA]</scope>
    <source>
        <strain evidence="4">WYCCWR 12678</strain>
    </source>
</reference>
<accession>A0ABV9Q5D6</accession>
<protein>
    <submittedName>
        <fullName evidence="3">YheC/YheD family protein</fullName>
    </submittedName>
</protein>
<gene>
    <name evidence="3" type="ORF">ACFO8Q_17165</name>
</gene>
<evidence type="ECO:0000259" key="2">
    <source>
        <dbReference type="PROSITE" id="PS50975"/>
    </source>
</evidence>
<dbReference type="InterPro" id="IPR011761">
    <property type="entry name" value="ATP-grasp"/>
</dbReference>
<evidence type="ECO:0000256" key="1">
    <source>
        <dbReference type="PROSITE-ProRule" id="PRU00409"/>
    </source>
</evidence>
<dbReference type="InterPro" id="IPR026838">
    <property type="entry name" value="YheC/D"/>
</dbReference>
<feature type="domain" description="ATP-grasp" evidence="2">
    <location>
        <begin position="332"/>
        <end position="376"/>
    </location>
</feature>
<keyword evidence="1" id="KW-0547">Nucleotide-binding</keyword>
<dbReference type="PROSITE" id="PS50975">
    <property type="entry name" value="ATP_GRASP"/>
    <property type="match status" value="1"/>
</dbReference>
<keyword evidence="4" id="KW-1185">Reference proteome</keyword>
<dbReference type="Pfam" id="PF14398">
    <property type="entry name" value="ATPgrasp_YheCD"/>
    <property type="match status" value="1"/>
</dbReference>
<dbReference type="SUPFAM" id="SSF56059">
    <property type="entry name" value="Glutathione synthetase ATP-binding domain-like"/>
    <property type="match status" value="1"/>
</dbReference>
<evidence type="ECO:0000313" key="3">
    <source>
        <dbReference type="EMBL" id="MFC4769063.1"/>
    </source>
</evidence>
<dbReference type="Gene3D" id="3.30.470.20">
    <property type="entry name" value="ATP-grasp fold, B domain"/>
    <property type="match status" value="1"/>
</dbReference>